<gene>
    <name evidence="2" type="ORF">LELG_00793</name>
</gene>
<proteinExistence type="predicted"/>
<feature type="compositionally biased region" description="Basic and acidic residues" evidence="1">
    <location>
        <begin position="359"/>
        <end position="370"/>
    </location>
</feature>
<sequence>MSTSEGFVSKIKNAFGGEKDSESSPHSTSSTSKEQVLNEAHREGEKHGASSTAAGTGATTGSAVGTGAATNPTSSTGTHSYSRANTGNKEHDNILKEAWEEGHKLFHHHAKTGNTGVYAGGTAAAGAAAGGVGGYAASNQHHKPTSDADYTTRDLDVVTSSSKGRVVTSPPHVSREPLAHQTPGDYTNSKRPTDSTVLAGRENDKEYEGIVGSHQSGTRPDDTLSSSNKTTGVVDNTHPSYSDDSRPAQGHGKFFDPKDTQGGVLGAATASTGATEAYNKDQFRSNHQEATKAEYVDPDSLKTKPTAYEQRDRENAQAEKIKDQAYEVGNRQGKKDIDHDPSLLGSKQVGGKGTTTLKNSEDADAIHSENKSAYNKDGVSGVLEKEQGYSGNSNKHHTDKQHPLTIKKGE</sequence>
<feature type="compositionally biased region" description="Low complexity" evidence="1">
    <location>
        <begin position="266"/>
        <end position="277"/>
    </location>
</feature>
<feature type="compositionally biased region" description="Basic and acidic residues" evidence="1">
    <location>
        <begin position="39"/>
        <end position="48"/>
    </location>
</feature>
<feature type="compositionally biased region" description="Basic and acidic residues" evidence="1">
    <location>
        <begin position="88"/>
        <end position="100"/>
    </location>
</feature>
<name>A5DTV7_LODEL</name>
<dbReference type="InParanoid" id="A5DTV7"/>
<feature type="region of interest" description="Disordered" evidence="1">
    <location>
        <begin position="1"/>
        <end position="100"/>
    </location>
</feature>
<feature type="compositionally biased region" description="Polar residues" evidence="1">
    <location>
        <begin position="213"/>
        <end position="240"/>
    </location>
</feature>
<accession>A5DTV7</accession>
<evidence type="ECO:0000256" key="1">
    <source>
        <dbReference type="SAM" id="MobiDB-lite"/>
    </source>
</evidence>
<evidence type="ECO:0000313" key="2">
    <source>
        <dbReference type="EMBL" id="EDK42615.1"/>
    </source>
</evidence>
<dbReference type="EMBL" id="CH981524">
    <property type="protein sequence ID" value="EDK42615.1"/>
    <property type="molecule type" value="Genomic_DNA"/>
</dbReference>
<dbReference type="OrthoDB" id="4026843at2759"/>
<dbReference type="eggNOG" id="ENOG502S4QU">
    <property type="taxonomic scope" value="Eukaryota"/>
</dbReference>
<dbReference type="VEuPathDB" id="FungiDB:LELG_00793"/>
<protein>
    <submittedName>
        <fullName evidence="2">Uncharacterized protein</fullName>
    </submittedName>
</protein>
<dbReference type="AlphaFoldDB" id="A5DTV7"/>
<feature type="compositionally biased region" description="Low complexity" evidence="1">
    <location>
        <begin position="49"/>
        <end position="70"/>
    </location>
</feature>
<keyword evidence="3" id="KW-1185">Reference proteome</keyword>
<evidence type="ECO:0000313" key="3">
    <source>
        <dbReference type="Proteomes" id="UP000001996"/>
    </source>
</evidence>
<reference evidence="2 3" key="1">
    <citation type="journal article" date="2009" name="Nature">
        <title>Evolution of pathogenicity and sexual reproduction in eight Candida genomes.</title>
        <authorList>
            <person name="Butler G."/>
            <person name="Rasmussen M.D."/>
            <person name="Lin M.F."/>
            <person name="Santos M.A."/>
            <person name="Sakthikumar S."/>
            <person name="Munro C.A."/>
            <person name="Rheinbay E."/>
            <person name="Grabherr M."/>
            <person name="Forche A."/>
            <person name="Reedy J.L."/>
            <person name="Agrafioti I."/>
            <person name="Arnaud M.B."/>
            <person name="Bates S."/>
            <person name="Brown A.J."/>
            <person name="Brunke S."/>
            <person name="Costanzo M.C."/>
            <person name="Fitzpatrick D.A."/>
            <person name="de Groot P.W."/>
            <person name="Harris D."/>
            <person name="Hoyer L.L."/>
            <person name="Hube B."/>
            <person name="Klis F.M."/>
            <person name="Kodira C."/>
            <person name="Lennard N."/>
            <person name="Logue M.E."/>
            <person name="Martin R."/>
            <person name="Neiman A.M."/>
            <person name="Nikolaou E."/>
            <person name="Quail M.A."/>
            <person name="Quinn J."/>
            <person name="Santos M.C."/>
            <person name="Schmitzberger F.F."/>
            <person name="Sherlock G."/>
            <person name="Shah P."/>
            <person name="Silverstein K.A."/>
            <person name="Skrzypek M.S."/>
            <person name="Soll D."/>
            <person name="Staggs R."/>
            <person name="Stansfield I."/>
            <person name="Stumpf M.P."/>
            <person name="Sudbery P.E."/>
            <person name="Srikantha T."/>
            <person name="Zeng Q."/>
            <person name="Berman J."/>
            <person name="Berriman M."/>
            <person name="Heitman J."/>
            <person name="Gow N.A."/>
            <person name="Lorenz M.C."/>
            <person name="Birren B.W."/>
            <person name="Kellis M."/>
            <person name="Cuomo C.A."/>
        </authorList>
    </citation>
    <scope>NUCLEOTIDE SEQUENCE [LARGE SCALE GENOMIC DNA]</scope>
    <source>
        <strain evidence="3">ATCC 11503 / BCRC 21390 / CBS 2605 / JCM 1781 / NBRC 1676 / NRRL YB-4239</strain>
    </source>
</reference>
<feature type="compositionally biased region" description="Basic and acidic residues" evidence="1">
    <location>
        <begin position="309"/>
        <end position="325"/>
    </location>
</feature>
<feature type="region of interest" description="Disordered" evidence="1">
    <location>
        <begin position="159"/>
        <end position="410"/>
    </location>
</feature>
<organism evidence="2 3">
    <name type="scientific">Lodderomyces elongisporus (strain ATCC 11503 / CBS 2605 / JCM 1781 / NBRC 1676 / NRRL YB-4239)</name>
    <name type="common">Yeast</name>
    <name type="synonym">Saccharomyces elongisporus</name>
    <dbReference type="NCBI Taxonomy" id="379508"/>
    <lineage>
        <taxon>Eukaryota</taxon>
        <taxon>Fungi</taxon>
        <taxon>Dikarya</taxon>
        <taxon>Ascomycota</taxon>
        <taxon>Saccharomycotina</taxon>
        <taxon>Pichiomycetes</taxon>
        <taxon>Debaryomycetaceae</taxon>
        <taxon>Candida/Lodderomyces clade</taxon>
        <taxon>Lodderomyces</taxon>
    </lineage>
</organism>
<dbReference type="STRING" id="379508.A5DTV7"/>
<feature type="compositionally biased region" description="Polar residues" evidence="1">
    <location>
        <begin position="184"/>
        <end position="196"/>
    </location>
</feature>
<dbReference type="Proteomes" id="UP000001996">
    <property type="component" value="Unassembled WGS sequence"/>
</dbReference>
<feature type="compositionally biased region" description="Basic and acidic residues" evidence="1">
    <location>
        <begin position="278"/>
        <end position="302"/>
    </location>
</feature>
<feature type="compositionally biased region" description="Polar residues" evidence="1">
    <location>
        <begin position="71"/>
        <end position="87"/>
    </location>
</feature>
<dbReference type="HOGENOM" id="CLU_670979_0_0_1"/>